<accession>A0AAV9ISX4</accession>
<evidence type="ECO:0000256" key="5">
    <source>
        <dbReference type="ARBA" id="ARBA00037900"/>
    </source>
</evidence>
<comment type="pathway">
    <text evidence="5">Cofactor biosynthesis; nicotinate biosynthesis; nicotinate from nicotinamide: step 1/1.</text>
</comment>
<dbReference type="GO" id="GO:0008936">
    <property type="term" value="F:nicotinamidase activity"/>
    <property type="evidence" value="ECO:0007669"/>
    <property type="project" value="UniProtKB-EC"/>
</dbReference>
<dbReference type="Proteomes" id="UP001301350">
    <property type="component" value="Unassembled WGS sequence"/>
</dbReference>
<dbReference type="PANTHER" id="PTHR11080">
    <property type="entry name" value="PYRAZINAMIDASE/NICOTINAMIDASE"/>
    <property type="match status" value="1"/>
</dbReference>
<organism evidence="9 10">
    <name type="scientific">Cyanidium caldarium</name>
    <name type="common">Red alga</name>
    <dbReference type="NCBI Taxonomy" id="2771"/>
    <lineage>
        <taxon>Eukaryota</taxon>
        <taxon>Rhodophyta</taxon>
        <taxon>Bangiophyceae</taxon>
        <taxon>Cyanidiales</taxon>
        <taxon>Cyanidiaceae</taxon>
        <taxon>Cyanidium</taxon>
    </lineage>
</organism>
<evidence type="ECO:0000256" key="6">
    <source>
        <dbReference type="ARBA" id="ARBA00039017"/>
    </source>
</evidence>
<gene>
    <name evidence="9" type="ORF">CDCA_CDCA03G1003</name>
</gene>
<dbReference type="AlphaFoldDB" id="A0AAV9ISX4"/>
<comment type="caution">
    <text evidence="9">The sequence shown here is derived from an EMBL/GenBank/DDBJ whole genome shotgun (WGS) entry which is preliminary data.</text>
</comment>
<keyword evidence="10" id="KW-1185">Reference proteome</keyword>
<comment type="similarity">
    <text evidence="1">Belongs to the isochorismatase family.</text>
</comment>
<reference evidence="9 10" key="1">
    <citation type="submission" date="2022-07" db="EMBL/GenBank/DDBJ databases">
        <title>Genome-wide signatures of adaptation to extreme environments.</title>
        <authorList>
            <person name="Cho C.H."/>
            <person name="Yoon H.S."/>
        </authorList>
    </citation>
    <scope>NUCLEOTIDE SEQUENCE [LARGE SCALE GENOMIC DNA]</scope>
    <source>
        <strain evidence="9 10">DBV 063 E5</strain>
    </source>
</reference>
<name>A0AAV9ISX4_CYACA</name>
<dbReference type="EC" id="3.5.1.19" evidence="6"/>
<dbReference type="EMBL" id="JANCYW010000003">
    <property type="protein sequence ID" value="KAK4534978.1"/>
    <property type="molecule type" value="Genomic_DNA"/>
</dbReference>
<dbReference type="InterPro" id="IPR000868">
    <property type="entry name" value="Isochorismatase-like_dom"/>
</dbReference>
<proteinExistence type="inferred from homology"/>
<dbReference type="GO" id="GO:0019363">
    <property type="term" value="P:pyridine nucleotide biosynthetic process"/>
    <property type="evidence" value="ECO:0007669"/>
    <property type="project" value="UniProtKB-KW"/>
</dbReference>
<evidence type="ECO:0000259" key="8">
    <source>
        <dbReference type="Pfam" id="PF00857"/>
    </source>
</evidence>
<dbReference type="CDD" id="cd01011">
    <property type="entry name" value="nicotinamidase"/>
    <property type="match status" value="1"/>
</dbReference>
<sequence length="230" mass="24790">MSSSSRKIEPTEEALIVVDVQNDFCPPEGALAVPRGDEVVPVINLLRPAFRCVVFTQDWHPPGHVSFASAHPGHQALERVSVALPDGRSTPQVLWPDHCVQETVGAQLHRGLQVDAPGDLLVRKGTDARYDSYSAFKDDSGVPTGLAEQLRQRGVTHVLVCGLALDYCVRATACDALDAGFRVSVIVDATRGIDEVDCAKALATFRELGIQAVTARKVLQERMAQSAIDA</sequence>
<evidence type="ECO:0000256" key="7">
    <source>
        <dbReference type="ARBA" id="ARBA00043224"/>
    </source>
</evidence>
<evidence type="ECO:0000313" key="10">
    <source>
        <dbReference type="Proteomes" id="UP001301350"/>
    </source>
</evidence>
<dbReference type="Pfam" id="PF00857">
    <property type="entry name" value="Isochorismatase"/>
    <property type="match status" value="1"/>
</dbReference>
<keyword evidence="3" id="KW-0479">Metal-binding</keyword>
<dbReference type="SUPFAM" id="SSF52499">
    <property type="entry name" value="Isochorismatase-like hydrolases"/>
    <property type="match status" value="1"/>
</dbReference>
<evidence type="ECO:0000256" key="4">
    <source>
        <dbReference type="ARBA" id="ARBA00022801"/>
    </source>
</evidence>
<keyword evidence="4" id="KW-0378">Hydrolase</keyword>
<feature type="domain" description="Isochorismatase-like" evidence="8">
    <location>
        <begin position="14"/>
        <end position="215"/>
    </location>
</feature>
<keyword evidence="2" id="KW-0662">Pyridine nucleotide biosynthesis</keyword>
<evidence type="ECO:0000256" key="3">
    <source>
        <dbReference type="ARBA" id="ARBA00022723"/>
    </source>
</evidence>
<dbReference type="InterPro" id="IPR036380">
    <property type="entry name" value="Isochorismatase-like_sf"/>
</dbReference>
<dbReference type="GO" id="GO:0046872">
    <property type="term" value="F:metal ion binding"/>
    <property type="evidence" value="ECO:0007669"/>
    <property type="project" value="UniProtKB-KW"/>
</dbReference>
<dbReference type="Gene3D" id="3.40.50.850">
    <property type="entry name" value="Isochorismatase-like"/>
    <property type="match status" value="1"/>
</dbReference>
<evidence type="ECO:0000256" key="2">
    <source>
        <dbReference type="ARBA" id="ARBA00022642"/>
    </source>
</evidence>
<dbReference type="InterPro" id="IPR052347">
    <property type="entry name" value="Isochorismatase_Nicotinamidase"/>
</dbReference>
<evidence type="ECO:0000313" key="9">
    <source>
        <dbReference type="EMBL" id="KAK4534978.1"/>
    </source>
</evidence>
<protein>
    <recommendedName>
        <fullName evidence="6">nicotinamidase</fullName>
        <ecNumber evidence="6">3.5.1.19</ecNumber>
    </recommendedName>
    <alternativeName>
        <fullName evidence="7">Nicotinamide deamidase</fullName>
    </alternativeName>
</protein>
<evidence type="ECO:0000256" key="1">
    <source>
        <dbReference type="ARBA" id="ARBA00006336"/>
    </source>
</evidence>
<dbReference type="PANTHER" id="PTHR11080:SF2">
    <property type="entry name" value="LD05707P"/>
    <property type="match status" value="1"/>
</dbReference>